<dbReference type="EMBL" id="FOAS01000003">
    <property type="protein sequence ID" value="SEK54159.1"/>
    <property type="molecule type" value="Genomic_DNA"/>
</dbReference>
<dbReference type="RefSeq" id="WP_074865220.1">
    <property type="nucleotide sequence ID" value="NZ_FOAS01000003.1"/>
</dbReference>
<dbReference type="AlphaFoldDB" id="A0A1H7HV59"/>
<dbReference type="InterPro" id="IPR011287">
    <property type="entry name" value="PHA_synth_II"/>
</dbReference>
<dbReference type="InterPro" id="IPR029058">
    <property type="entry name" value="AB_hydrolase_fold"/>
</dbReference>
<dbReference type="InterPro" id="IPR051321">
    <property type="entry name" value="PHA/PHB_synthase"/>
</dbReference>
<dbReference type="STRING" id="1429083.GCA_001885685_01675"/>
<dbReference type="GO" id="GO:0042619">
    <property type="term" value="P:poly-hydroxybutyrate biosynthetic process"/>
    <property type="evidence" value="ECO:0007669"/>
    <property type="project" value="InterPro"/>
</dbReference>
<dbReference type="InterPro" id="IPR010941">
    <property type="entry name" value="PhaC_N"/>
</dbReference>
<dbReference type="GO" id="GO:0016746">
    <property type="term" value="F:acyltransferase activity"/>
    <property type="evidence" value="ECO:0007669"/>
    <property type="project" value="UniProtKB-KW"/>
</dbReference>
<keyword evidence="1" id="KW-0808">Transferase</keyword>
<evidence type="ECO:0000313" key="4">
    <source>
        <dbReference type="EMBL" id="SEK54159.1"/>
    </source>
</evidence>
<sequence length="561" mass="62859">MPHRQNPAELPSNAEIMVASNAMVGVSGSNLLGSLRQIAFHGLRQPLHTLKHLGQLGKSLGHVVLGDSAIAPNKTDLRFNDPTWQFNPLYRRTMQSYLAVQQQLHSWLKESDLPGEDKARALFVMGLLTDAASPSNALINPQAVKELFDTAGYSVVKGLRNLFDDWLHNGGLPSQVSKHAFEVGKNLATSEGAVVYRSDMFELIQYKPLTEQVYAKPLLIVPPQINKFYIFDLSPEKSFVRYCLKHGLQTFIISWRNPDARHREWGLSSYAEAVQQAMQVMQQICGSKDVHLLGACAGGMNIALLQGHLAAKRKLKQVASATYLVSLLDCQIDSQMTLFANEETIETAKRRSYQQGVLDGRDMARVFAWLRPNDLIWNYWVNNYLLGKEPPAFDVLYWNNDNTRLPATLHGDLLDCFKHNPLARANAIEVCGTPIDLKKVTVDSMTIGGMTDHITPWDAVYRSANLLGGDSRFILSSSGHVQSILNPPEKRSKRYFYQSGALSSDPRAWLYDAKRQEGSWWPTWLNWMQERSGEKQEAVPALGNQSHPVLGDAPGIFVHVR</sequence>
<gene>
    <name evidence="4" type="ORF">SAMN05216214_103100</name>
</gene>
<feature type="domain" description="Poly-beta-hydroxybutyrate polymerase N-terminal" evidence="3">
    <location>
        <begin position="76"/>
        <end position="243"/>
    </location>
</feature>
<dbReference type="PANTHER" id="PTHR36837:SF5">
    <property type="entry name" value="POLY-3-HYDROXYBUTYRATE SYNTHASE"/>
    <property type="match status" value="1"/>
</dbReference>
<dbReference type="NCBIfam" id="TIGR01839">
    <property type="entry name" value="PHA_synth_II"/>
    <property type="match status" value="1"/>
</dbReference>
<name>A0A1H7HV59_9GAMM</name>
<dbReference type="PANTHER" id="PTHR36837">
    <property type="entry name" value="POLY(3-HYDROXYALKANOATE) POLYMERASE SUBUNIT PHAC"/>
    <property type="match status" value="1"/>
</dbReference>
<proteinExistence type="predicted"/>
<keyword evidence="2" id="KW-0012">Acyltransferase</keyword>
<evidence type="ECO:0000256" key="1">
    <source>
        <dbReference type="ARBA" id="ARBA00022679"/>
    </source>
</evidence>
<reference evidence="4 5" key="1">
    <citation type="submission" date="2016-10" db="EMBL/GenBank/DDBJ databases">
        <authorList>
            <person name="de Groot N.N."/>
        </authorList>
    </citation>
    <scope>NUCLEOTIDE SEQUENCE [LARGE SCALE GENOMIC DNA]</scope>
    <source>
        <strain evidence="4 5">JCM 19513</strain>
    </source>
</reference>
<organism evidence="4 5">
    <name type="scientific">Atopomonas hussainii</name>
    <dbReference type="NCBI Taxonomy" id="1429083"/>
    <lineage>
        <taxon>Bacteria</taxon>
        <taxon>Pseudomonadati</taxon>
        <taxon>Pseudomonadota</taxon>
        <taxon>Gammaproteobacteria</taxon>
        <taxon>Pseudomonadales</taxon>
        <taxon>Pseudomonadaceae</taxon>
        <taxon>Atopomonas</taxon>
    </lineage>
</organism>
<dbReference type="SUPFAM" id="SSF53474">
    <property type="entry name" value="alpha/beta-Hydrolases"/>
    <property type="match status" value="1"/>
</dbReference>
<keyword evidence="5" id="KW-1185">Reference proteome</keyword>
<dbReference type="Pfam" id="PF07167">
    <property type="entry name" value="PhaC_N"/>
    <property type="match status" value="1"/>
</dbReference>
<evidence type="ECO:0000259" key="3">
    <source>
        <dbReference type="Pfam" id="PF07167"/>
    </source>
</evidence>
<protein>
    <submittedName>
        <fullName evidence="4">Polyhydroxyalkanoate synthase</fullName>
    </submittedName>
</protein>
<accession>A0A1H7HV59</accession>
<evidence type="ECO:0000313" key="5">
    <source>
        <dbReference type="Proteomes" id="UP000185766"/>
    </source>
</evidence>
<dbReference type="Gene3D" id="3.40.50.1820">
    <property type="entry name" value="alpha/beta hydrolase"/>
    <property type="match status" value="1"/>
</dbReference>
<evidence type="ECO:0000256" key="2">
    <source>
        <dbReference type="ARBA" id="ARBA00023315"/>
    </source>
</evidence>
<dbReference type="Proteomes" id="UP000185766">
    <property type="component" value="Unassembled WGS sequence"/>
</dbReference>